<keyword evidence="2" id="KW-0472">Membrane</keyword>
<evidence type="ECO:0000313" key="5">
    <source>
        <dbReference type="Proteomes" id="UP000075886"/>
    </source>
</evidence>
<organism evidence="4 5">
    <name type="scientific">Anopheles farauti</name>
    <dbReference type="NCBI Taxonomy" id="69004"/>
    <lineage>
        <taxon>Eukaryota</taxon>
        <taxon>Metazoa</taxon>
        <taxon>Ecdysozoa</taxon>
        <taxon>Arthropoda</taxon>
        <taxon>Hexapoda</taxon>
        <taxon>Insecta</taxon>
        <taxon>Pterygota</taxon>
        <taxon>Neoptera</taxon>
        <taxon>Endopterygota</taxon>
        <taxon>Diptera</taxon>
        <taxon>Nematocera</taxon>
        <taxon>Culicoidea</taxon>
        <taxon>Culicidae</taxon>
        <taxon>Anophelinae</taxon>
        <taxon>Anopheles</taxon>
    </lineage>
</organism>
<feature type="region of interest" description="Disordered" evidence="1">
    <location>
        <begin position="1"/>
        <end position="24"/>
    </location>
</feature>
<dbReference type="InterPro" id="IPR027417">
    <property type="entry name" value="P-loop_NTPase"/>
</dbReference>
<feature type="domain" description="Sulfotransferase" evidence="3">
    <location>
        <begin position="148"/>
        <end position="421"/>
    </location>
</feature>
<dbReference type="VEuPathDB" id="VectorBase:AFAF001532"/>
<dbReference type="EnsemblMetazoa" id="AFAF001532-RA">
    <property type="protein sequence ID" value="AFAF001532-PA"/>
    <property type="gene ID" value="AFAF001532"/>
</dbReference>
<dbReference type="InterPro" id="IPR000863">
    <property type="entry name" value="Sulfotransferase_dom"/>
</dbReference>
<dbReference type="AlphaFoldDB" id="A0A182Q212"/>
<evidence type="ECO:0000256" key="1">
    <source>
        <dbReference type="SAM" id="MobiDB-lite"/>
    </source>
</evidence>
<dbReference type="Proteomes" id="UP000075886">
    <property type="component" value="Unassembled WGS sequence"/>
</dbReference>
<dbReference type="FunFam" id="3.40.50.300:FF:001931">
    <property type="entry name" value="Blast:Carbohydrate sulfotransferase 4"/>
    <property type="match status" value="1"/>
</dbReference>
<feature type="compositionally biased region" description="Polar residues" evidence="1">
    <location>
        <begin position="9"/>
        <end position="21"/>
    </location>
</feature>
<evidence type="ECO:0000259" key="3">
    <source>
        <dbReference type="Pfam" id="PF00685"/>
    </source>
</evidence>
<dbReference type="Pfam" id="PF00685">
    <property type="entry name" value="Sulfotransfer_1"/>
    <property type="match status" value="1"/>
</dbReference>
<protein>
    <recommendedName>
        <fullName evidence="3">Sulfotransferase domain-containing protein</fullName>
    </recommendedName>
</protein>
<name>A0A182Q212_9DIPT</name>
<evidence type="ECO:0000256" key="2">
    <source>
        <dbReference type="SAM" id="Phobius"/>
    </source>
</evidence>
<dbReference type="InterPro" id="IPR051135">
    <property type="entry name" value="Gal/GlcNAc/GalNAc_ST"/>
</dbReference>
<dbReference type="Gene3D" id="3.40.50.300">
    <property type="entry name" value="P-loop containing nucleotide triphosphate hydrolases"/>
    <property type="match status" value="1"/>
</dbReference>
<feature type="transmembrane region" description="Helical" evidence="2">
    <location>
        <begin position="33"/>
        <end position="49"/>
    </location>
</feature>
<dbReference type="EMBL" id="AXCN02000692">
    <property type="status" value="NOT_ANNOTATED_CDS"/>
    <property type="molecule type" value="Genomic_DNA"/>
</dbReference>
<reference evidence="5" key="1">
    <citation type="submission" date="2014-01" db="EMBL/GenBank/DDBJ databases">
        <title>The Genome Sequence of Anopheles farauti FAR1 (V2).</title>
        <authorList>
            <consortium name="The Broad Institute Genomics Platform"/>
            <person name="Neafsey D.E."/>
            <person name="Besansky N."/>
            <person name="Howell P."/>
            <person name="Walton C."/>
            <person name="Young S.K."/>
            <person name="Zeng Q."/>
            <person name="Gargeya S."/>
            <person name="Fitzgerald M."/>
            <person name="Haas B."/>
            <person name="Abouelleil A."/>
            <person name="Allen A.W."/>
            <person name="Alvarado L."/>
            <person name="Arachchi H.M."/>
            <person name="Berlin A.M."/>
            <person name="Chapman S.B."/>
            <person name="Gainer-Dewar J."/>
            <person name="Goldberg J."/>
            <person name="Griggs A."/>
            <person name="Gujja S."/>
            <person name="Hansen M."/>
            <person name="Howarth C."/>
            <person name="Imamovic A."/>
            <person name="Ireland A."/>
            <person name="Larimer J."/>
            <person name="McCowan C."/>
            <person name="Murphy C."/>
            <person name="Pearson M."/>
            <person name="Poon T.W."/>
            <person name="Priest M."/>
            <person name="Roberts A."/>
            <person name="Saif S."/>
            <person name="Shea T."/>
            <person name="Sisk P."/>
            <person name="Sykes S."/>
            <person name="Wortman J."/>
            <person name="Nusbaum C."/>
            <person name="Birren B."/>
        </authorList>
    </citation>
    <scope>NUCLEOTIDE SEQUENCE [LARGE SCALE GENOMIC DNA]</scope>
    <source>
        <strain evidence="5">FAR1</strain>
    </source>
</reference>
<keyword evidence="2" id="KW-0812">Transmembrane</keyword>
<dbReference type="GO" id="GO:0006790">
    <property type="term" value="P:sulfur compound metabolic process"/>
    <property type="evidence" value="ECO:0007669"/>
    <property type="project" value="TreeGrafter"/>
</dbReference>
<keyword evidence="5" id="KW-1185">Reference proteome</keyword>
<dbReference type="PANTHER" id="PTHR10704">
    <property type="entry name" value="CARBOHYDRATE SULFOTRANSFERASE"/>
    <property type="match status" value="1"/>
</dbReference>
<dbReference type="STRING" id="69004.A0A182Q212"/>
<accession>A0A182Q212</accession>
<dbReference type="SUPFAM" id="SSF52540">
    <property type="entry name" value="P-loop containing nucleoside triphosphate hydrolases"/>
    <property type="match status" value="1"/>
</dbReference>
<dbReference type="GO" id="GO:0006044">
    <property type="term" value="P:N-acetylglucosamine metabolic process"/>
    <property type="evidence" value="ECO:0007669"/>
    <property type="project" value="TreeGrafter"/>
</dbReference>
<evidence type="ECO:0000313" key="4">
    <source>
        <dbReference type="EnsemblMetazoa" id="AFAF001532-PA"/>
    </source>
</evidence>
<dbReference type="GO" id="GO:0001517">
    <property type="term" value="F:N-acetylglucosamine 6-O-sulfotransferase activity"/>
    <property type="evidence" value="ECO:0007669"/>
    <property type="project" value="TreeGrafter"/>
</dbReference>
<sequence>MEKVGLTVGLSSNAGHNSSGRVSREKMSRRKNLAWLCAITVVCLLLLYANQRNTSNGNGTEYFRPREHTGILPLLNAHKYHGTSRLYGVAAGTSFDSNAYPPMPTAHNVTIADVLAYQRALIAAECTDSETGRKLPDGMTPETGGKPSRSLIITTWRSGSTFLGDILNALPGNYYHYEPLLDFDIVQIRGPPNDSVAIHNLRHLLHCDYSEMENYLEFGRTHKYLFSHNTRLWQQCERFPQFCYEPRFLGPFCRLFPRQSMKVVRLRAALVTPLLEDESLNVRVVLLIRDPRGSLQSRKHRVWCPGRPDCDDPSTVCSDMQLDYEAAVELSKRFPRRFRVVRYEDLSLNPYRMTKEILHFYGLPFHPEVKMFLDTHTKQDVGGVSSTYRDSKSAPFHWTKDLTFDQVKIIQDSCVAAMRSWGYRNATSEQELFDNFNPLLPYSVS</sequence>
<keyword evidence="2" id="KW-1133">Transmembrane helix</keyword>
<proteinExistence type="predicted"/>
<reference evidence="4" key="2">
    <citation type="submission" date="2020-05" db="UniProtKB">
        <authorList>
            <consortium name="EnsemblMetazoa"/>
        </authorList>
    </citation>
    <scope>IDENTIFICATION</scope>
    <source>
        <strain evidence="4">FAR1</strain>
    </source>
</reference>
<dbReference type="PANTHER" id="PTHR10704:SF44">
    <property type="entry name" value="LD35051P-RELATED"/>
    <property type="match status" value="1"/>
</dbReference>